<name>A0A672SHG8_SINGR</name>
<dbReference type="InterPro" id="IPR000315">
    <property type="entry name" value="Znf_B-box"/>
</dbReference>
<evidence type="ECO:0000256" key="2">
    <source>
        <dbReference type="ARBA" id="ARBA00022771"/>
    </source>
</evidence>
<dbReference type="AlphaFoldDB" id="A0A672SHG8"/>
<feature type="domain" description="B box-type" evidence="7">
    <location>
        <begin position="82"/>
        <end position="123"/>
    </location>
</feature>
<organism evidence="9 10">
    <name type="scientific">Sinocyclocheilus grahami</name>
    <name type="common">Dianchi golden-line fish</name>
    <name type="synonym">Barbus grahami</name>
    <dbReference type="NCBI Taxonomy" id="75366"/>
    <lineage>
        <taxon>Eukaryota</taxon>
        <taxon>Metazoa</taxon>
        <taxon>Chordata</taxon>
        <taxon>Craniata</taxon>
        <taxon>Vertebrata</taxon>
        <taxon>Euteleostomi</taxon>
        <taxon>Actinopterygii</taxon>
        <taxon>Neopterygii</taxon>
        <taxon>Teleostei</taxon>
        <taxon>Ostariophysi</taxon>
        <taxon>Cypriniformes</taxon>
        <taxon>Cyprinidae</taxon>
        <taxon>Cyprininae</taxon>
        <taxon>Sinocyclocheilus</taxon>
    </lineage>
</organism>
<feature type="domain" description="RING-type" evidence="6">
    <location>
        <begin position="14"/>
        <end position="54"/>
    </location>
</feature>
<dbReference type="SMART" id="SM00184">
    <property type="entry name" value="RING"/>
    <property type="match status" value="1"/>
</dbReference>
<evidence type="ECO:0000259" key="7">
    <source>
        <dbReference type="PROSITE" id="PS50119"/>
    </source>
</evidence>
<reference evidence="9" key="1">
    <citation type="submission" date="2025-08" db="UniProtKB">
        <authorList>
            <consortium name="Ensembl"/>
        </authorList>
    </citation>
    <scope>IDENTIFICATION</scope>
</reference>
<dbReference type="SUPFAM" id="SSF57845">
    <property type="entry name" value="B-box zinc-binding domain"/>
    <property type="match status" value="1"/>
</dbReference>
<dbReference type="SUPFAM" id="SSF49899">
    <property type="entry name" value="Concanavalin A-like lectins/glucanases"/>
    <property type="match status" value="1"/>
</dbReference>
<dbReference type="FunCoup" id="A0A672SHG8">
    <property type="interactions" value="117"/>
</dbReference>
<feature type="domain" description="B30.2/SPRY" evidence="8">
    <location>
        <begin position="269"/>
        <end position="461"/>
    </location>
</feature>
<dbReference type="InterPro" id="IPR013083">
    <property type="entry name" value="Znf_RING/FYVE/PHD"/>
</dbReference>
<dbReference type="CDD" id="cd19800">
    <property type="entry name" value="Bbox2_xNF7-like"/>
    <property type="match status" value="1"/>
</dbReference>
<dbReference type="FunFam" id="2.60.120.920:FF:000004">
    <property type="entry name" value="Butyrophilin subfamily 1 member A1"/>
    <property type="match status" value="1"/>
</dbReference>
<dbReference type="InterPro" id="IPR027370">
    <property type="entry name" value="Znf-RING_euk"/>
</dbReference>
<keyword evidence="3" id="KW-0862">Zinc</keyword>
<dbReference type="Pfam" id="PF00622">
    <property type="entry name" value="SPRY"/>
    <property type="match status" value="1"/>
</dbReference>
<evidence type="ECO:0000256" key="3">
    <source>
        <dbReference type="ARBA" id="ARBA00022833"/>
    </source>
</evidence>
<dbReference type="Gene3D" id="3.30.40.10">
    <property type="entry name" value="Zinc/RING finger domain, C3HC4 (zinc finger)"/>
    <property type="match status" value="1"/>
</dbReference>
<dbReference type="InParanoid" id="A0A672SHG8"/>
<dbReference type="InterPro" id="IPR043136">
    <property type="entry name" value="B30.2/SPRY_sf"/>
</dbReference>
<dbReference type="Pfam" id="PF00643">
    <property type="entry name" value="zf-B_box"/>
    <property type="match status" value="1"/>
</dbReference>
<dbReference type="SMART" id="SM00589">
    <property type="entry name" value="PRY"/>
    <property type="match status" value="1"/>
</dbReference>
<dbReference type="Ensembl" id="ENSSGRT00000107813.1">
    <property type="protein sequence ID" value="ENSSGRP00000101381.1"/>
    <property type="gene ID" value="ENSSGRG00000050414.1"/>
</dbReference>
<dbReference type="SUPFAM" id="SSF57850">
    <property type="entry name" value="RING/U-box"/>
    <property type="match status" value="1"/>
</dbReference>
<evidence type="ECO:0000259" key="8">
    <source>
        <dbReference type="PROSITE" id="PS50188"/>
    </source>
</evidence>
<sequence length="472" mass="54767">MAFVKIVSVEDLNCPVCFEIFKTPVLLSCSHSICKECLQQFWKNRKTQDCPVCRRRSSRDEPPCNLVLKNLCESFTAESAPGSEEVCIIHNEKLKLFCLDDKQPVCIVCRDSEKHANHRFSPIDEVVPSYKEQLNTALKSLQEKLKHREKNKGECDQTVQHIKTQAELTERHIKEEFKKLHQFLQDEEDASITALRKEEEQKSQMMMEKLEEMNRQISALSDTIKDLEEKMNASDVSFLHVRTDFHFFLCTKLTLNMLSGALINVADHLRNLTFRVWKKMQQLVQNSPVTLDPNTANTYLILSDDLTSLTSSETWQPVPDNPERFDEYSCVLGSECFNSGTHFWDVEVGDNSEWVIGVTTESNQRKGEVFFKTNVWCMWYEDGKYFSQSPKKPNRPFAVIEKLQRVRVELDWDRGKLSFCDPVTNTHLRTMTTTFTERVFPFFYTFDGSVPLKILPAKVDVTTENALHMTRL</sequence>
<reference evidence="9" key="2">
    <citation type="submission" date="2025-09" db="UniProtKB">
        <authorList>
            <consortium name="Ensembl"/>
        </authorList>
    </citation>
    <scope>IDENTIFICATION</scope>
</reference>
<dbReference type="InterPro" id="IPR006574">
    <property type="entry name" value="PRY"/>
</dbReference>
<dbReference type="PROSITE" id="PS50089">
    <property type="entry name" value="ZF_RING_2"/>
    <property type="match status" value="1"/>
</dbReference>
<dbReference type="SMART" id="SM00336">
    <property type="entry name" value="BBOX"/>
    <property type="match status" value="1"/>
</dbReference>
<proteinExistence type="predicted"/>
<gene>
    <name evidence="9" type="primary">LOC107593730</name>
</gene>
<keyword evidence="5" id="KW-0175">Coiled coil</keyword>
<evidence type="ECO:0000256" key="4">
    <source>
        <dbReference type="PROSITE-ProRule" id="PRU00024"/>
    </source>
</evidence>
<dbReference type="PANTHER" id="PTHR24103">
    <property type="entry name" value="E3 UBIQUITIN-PROTEIN LIGASE TRIM"/>
    <property type="match status" value="1"/>
</dbReference>
<dbReference type="Pfam" id="PF13445">
    <property type="entry name" value="zf-RING_UBOX"/>
    <property type="match status" value="1"/>
</dbReference>
<accession>A0A672SHG8</accession>
<dbReference type="GO" id="GO:0008270">
    <property type="term" value="F:zinc ion binding"/>
    <property type="evidence" value="ECO:0007669"/>
    <property type="project" value="UniProtKB-KW"/>
</dbReference>
<keyword evidence="1" id="KW-0479">Metal-binding</keyword>
<dbReference type="InterPro" id="IPR001870">
    <property type="entry name" value="B30.2/SPRY"/>
</dbReference>
<evidence type="ECO:0000259" key="6">
    <source>
        <dbReference type="PROSITE" id="PS50089"/>
    </source>
</evidence>
<dbReference type="Gene3D" id="2.60.120.920">
    <property type="match status" value="1"/>
</dbReference>
<evidence type="ECO:0000313" key="9">
    <source>
        <dbReference type="Ensembl" id="ENSSGRP00000101381.1"/>
    </source>
</evidence>
<dbReference type="PROSITE" id="PS00518">
    <property type="entry name" value="ZF_RING_1"/>
    <property type="match status" value="1"/>
</dbReference>
<dbReference type="PRINTS" id="PR01407">
    <property type="entry name" value="BUTYPHLNCDUF"/>
</dbReference>
<dbReference type="InterPro" id="IPR017907">
    <property type="entry name" value="Znf_RING_CS"/>
</dbReference>
<dbReference type="PROSITE" id="PS50188">
    <property type="entry name" value="B302_SPRY"/>
    <property type="match status" value="1"/>
</dbReference>
<dbReference type="CDD" id="cd12893">
    <property type="entry name" value="SPRY_PRY_TRIM35"/>
    <property type="match status" value="1"/>
</dbReference>
<protein>
    <submittedName>
        <fullName evidence="9">Zinc-binding protein A33-like</fullName>
    </submittedName>
</protein>
<feature type="coiled-coil region" evidence="5">
    <location>
        <begin position="196"/>
        <end position="230"/>
    </location>
</feature>
<dbReference type="Gene3D" id="3.30.160.60">
    <property type="entry name" value="Classic Zinc Finger"/>
    <property type="match status" value="1"/>
</dbReference>
<evidence type="ECO:0000313" key="10">
    <source>
        <dbReference type="Proteomes" id="UP000472262"/>
    </source>
</evidence>
<dbReference type="InterPro" id="IPR003877">
    <property type="entry name" value="SPRY_dom"/>
</dbReference>
<dbReference type="OMA" id="WEETHLL"/>
<dbReference type="InterPro" id="IPR003879">
    <property type="entry name" value="Butyrophylin_SPRY"/>
</dbReference>
<evidence type="ECO:0000256" key="1">
    <source>
        <dbReference type="ARBA" id="ARBA00022723"/>
    </source>
</evidence>
<dbReference type="InterPro" id="IPR050143">
    <property type="entry name" value="TRIM/RBCC"/>
</dbReference>
<dbReference type="PROSITE" id="PS50119">
    <property type="entry name" value="ZF_BBOX"/>
    <property type="match status" value="1"/>
</dbReference>
<keyword evidence="10" id="KW-1185">Reference proteome</keyword>
<dbReference type="Pfam" id="PF13765">
    <property type="entry name" value="PRY"/>
    <property type="match status" value="1"/>
</dbReference>
<dbReference type="SMART" id="SM00449">
    <property type="entry name" value="SPRY"/>
    <property type="match status" value="1"/>
</dbReference>
<keyword evidence="2 4" id="KW-0863">Zinc-finger</keyword>
<dbReference type="InterPro" id="IPR001841">
    <property type="entry name" value="Znf_RING"/>
</dbReference>
<dbReference type="Proteomes" id="UP000472262">
    <property type="component" value="Unassembled WGS sequence"/>
</dbReference>
<evidence type="ECO:0000256" key="5">
    <source>
        <dbReference type="SAM" id="Coils"/>
    </source>
</evidence>
<dbReference type="InterPro" id="IPR013320">
    <property type="entry name" value="ConA-like_dom_sf"/>
</dbReference>